<keyword evidence="1" id="KW-0812">Transmembrane</keyword>
<evidence type="ECO:0000259" key="2">
    <source>
        <dbReference type="Pfam" id="PF13239"/>
    </source>
</evidence>
<feature type="transmembrane region" description="Helical" evidence="1">
    <location>
        <begin position="12"/>
        <end position="38"/>
    </location>
</feature>
<proteinExistence type="predicted"/>
<evidence type="ECO:0000313" key="4">
    <source>
        <dbReference type="Proteomes" id="UP001500457"/>
    </source>
</evidence>
<evidence type="ECO:0000256" key="1">
    <source>
        <dbReference type="SAM" id="Phobius"/>
    </source>
</evidence>
<keyword evidence="1" id="KW-0472">Membrane</keyword>
<name>A0ABP9ELQ3_9PSEU</name>
<keyword evidence="4" id="KW-1185">Reference proteome</keyword>
<comment type="caution">
    <text evidence="3">The sequence shown here is derived from an EMBL/GenBank/DDBJ whole genome shotgun (WGS) entry which is preliminary data.</text>
</comment>
<keyword evidence="1" id="KW-1133">Transmembrane helix</keyword>
<accession>A0ABP9ELQ3</accession>
<reference evidence="4" key="1">
    <citation type="journal article" date="2019" name="Int. J. Syst. Evol. Microbiol.">
        <title>The Global Catalogue of Microorganisms (GCM) 10K type strain sequencing project: providing services to taxonomists for standard genome sequencing and annotation.</title>
        <authorList>
            <consortium name="The Broad Institute Genomics Platform"/>
            <consortium name="The Broad Institute Genome Sequencing Center for Infectious Disease"/>
            <person name="Wu L."/>
            <person name="Ma J."/>
        </authorList>
    </citation>
    <scope>NUCLEOTIDE SEQUENCE [LARGE SCALE GENOMIC DNA]</scope>
    <source>
        <strain evidence="4">JCM 17983</strain>
    </source>
</reference>
<dbReference type="InterPro" id="IPR025698">
    <property type="entry name" value="2TM_dom"/>
</dbReference>
<protein>
    <recommendedName>
        <fullName evidence="2">2TM domain-containing protein</fullName>
    </recommendedName>
</protein>
<organism evidence="3 4">
    <name type="scientific">Actinomycetospora straminea</name>
    <dbReference type="NCBI Taxonomy" id="663607"/>
    <lineage>
        <taxon>Bacteria</taxon>
        <taxon>Bacillati</taxon>
        <taxon>Actinomycetota</taxon>
        <taxon>Actinomycetes</taxon>
        <taxon>Pseudonocardiales</taxon>
        <taxon>Pseudonocardiaceae</taxon>
        <taxon>Actinomycetospora</taxon>
    </lineage>
</organism>
<gene>
    <name evidence="3" type="ORF">GCM10023203_34350</name>
</gene>
<dbReference type="EMBL" id="BAABHQ010000009">
    <property type="protein sequence ID" value="GAA4880497.1"/>
    <property type="molecule type" value="Genomic_DNA"/>
</dbReference>
<dbReference type="Pfam" id="PF13239">
    <property type="entry name" value="2TM"/>
    <property type="match status" value="1"/>
</dbReference>
<dbReference type="Proteomes" id="UP001500457">
    <property type="component" value="Unassembled WGS sequence"/>
</dbReference>
<evidence type="ECO:0000313" key="3">
    <source>
        <dbReference type="EMBL" id="GAA4880497.1"/>
    </source>
</evidence>
<sequence length="63" mass="7175">MLVYVLVNSMLVVIWAFTGAALFWPIFPILGWGVGLAANAWDVYRPDPVTEERIQQEMGRLRP</sequence>
<feature type="domain" description="2TM" evidence="2">
    <location>
        <begin position="2"/>
        <end position="57"/>
    </location>
</feature>